<keyword evidence="5" id="KW-0418">Kinase</keyword>
<dbReference type="SMART" id="SM00320">
    <property type="entry name" value="WD40"/>
    <property type="match status" value="10"/>
</dbReference>
<dbReference type="InterPro" id="IPR036322">
    <property type="entry name" value="WD40_repeat_dom_sf"/>
</dbReference>
<gene>
    <name evidence="5" type="ORF">FOPG_15776</name>
</gene>
<dbReference type="InterPro" id="IPR015943">
    <property type="entry name" value="WD40/YVTN_repeat-like_dom_sf"/>
</dbReference>
<dbReference type="SMART" id="SM00220">
    <property type="entry name" value="S_TKc"/>
    <property type="match status" value="1"/>
</dbReference>
<dbReference type="InterPro" id="IPR008271">
    <property type="entry name" value="Ser/Thr_kinase_AS"/>
</dbReference>
<dbReference type="PANTHER" id="PTHR19848">
    <property type="entry name" value="WD40 REPEAT PROTEIN"/>
    <property type="match status" value="1"/>
</dbReference>
<dbReference type="Gene3D" id="2.130.10.10">
    <property type="entry name" value="YVTN repeat-like/Quinoprotein amine dehydrogenase"/>
    <property type="match status" value="4"/>
</dbReference>
<keyword evidence="1 3" id="KW-0853">WD repeat</keyword>
<dbReference type="Pfam" id="PF00069">
    <property type="entry name" value="Pkinase"/>
    <property type="match status" value="1"/>
</dbReference>
<dbReference type="SUPFAM" id="SSF56112">
    <property type="entry name" value="Protein kinase-like (PK-like)"/>
    <property type="match status" value="1"/>
</dbReference>
<dbReference type="PANTHER" id="PTHR19848:SF8">
    <property type="entry name" value="F-BOX AND WD REPEAT DOMAIN CONTAINING 7"/>
    <property type="match status" value="1"/>
</dbReference>
<dbReference type="InterPro" id="IPR001680">
    <property type="entry name" value="WD40_rpt"/>
</dbReference>
<evidence type="ECO:0000256" key="1">
    <source>
        <dbReference type="ARBA" id="ARBA00022574"/>
    </source>
</evidence>
<protein>
    <submittedName>
        <fullName evidence="5">CAMK protein kinase</fullName>
    </submittedName>
</protein>
<accession>X0GXM9</accession>
<feature type="repeat" description="WD" evidence="3">
    <location>
        <begin position="1163"/>
        <end position="1204"/>
    </location>
</feature>
<dbReference type="SUPFAM" id="SSF50978">
    <property type="entry name" value="WD40 repeat-like"/>
    <property type="match status" value="1"/>
</dbReference>
<keyword evidence="2" id="KW-0677">Repeat</keyword>
<dbReference type="Proteomes" id="UP000030676">
    <property type="component" value="Unassembled WGS sequence"/>
</dbReference>
<dbReference type="PROSITE" id="PS50082">
    <property type="entry name" value="WD_REPEATS_2"/>
    <property type="match status" value="3"/>
</dbReference>
<evidence type="ECO:0000256" key="2">
    <source>
        <dbReference type="ARBA" id="ARBA00022737"/>
    </source>
</evidence>
<dbReference type="PROSITE" id="PS50011">
    <property type="entry name" value="PROTEIN_KINASE_DOM"/>
    <property type="match status" value="1"/>
</dbReference>
<name>X0GXM9_FUSOX</name>
<dbReference type="InterPro" id="IPR011009">
    <property type="entry name" value="Kinase-like_dom_sf"/>
</dbReference>
<dbReference type="PROSITE" id="PS00108">
    <property type="entry name" value="PROTEIN_KINASE_ST"/>
    <property type="match status" value="1"/>
</dbReference>
<organism evidence="5">
    <name type="scientific">Fusarium oxysporum f. sp. conglutinans race 2 54008</name>
    <dbReference type="NCBI Taxonomy" id="1089457"/>
    <lineage>
        <taxon>Eukaryota</taxon>
        <taxon>Fungi</taxon>
        <taxon>Dikarya</taxon>
        <taxon>Ascomycota</taxon>
        <taxon>Pezizomycotina</taxon>
        <taxon>Sordariomycetes</taxon>
        <taxon>Hypocreomycetidae</taxon>
        <taxon>Hypocreales</taxon>
        <taxon>Nectriaceae</taxon>
        <taxon>Fusarium</taxon>
        <taxon>Fusarium oxysporum species complex</taxon>
    </lineage>
</organism>
<dbReference type="EMBL" id="JH658937">
    <property type="protein sequence ID" value="EXL68143.1"/>
    <property type="molecule type" value="Genomic_DNA"/>
</dbReference>
<reference evidence="5" key="1">
    <citation type="submission" date="2011-11" db="EMBL/GenBank/DDBJ databases">
        <title>The Genome Sequence of Fusarium oxysporum PHW808.</title>
        <authorList>
            <consortium name="The Broad Institute Genome Sequencing Platform"/>
            <person name="Ma L.-J."/>
            <person name="Gale L.R."/>
            <person name="Schwartz D.C."/>
            <person name="Zhou S."/>
            <person name="Corby-Kistler H."/>
            <person name="Young S.K."/>
            <person name="Zeng Q."/>
            <person name="Gargeya S."/>
            <person name="Fitzgerald M."/>
            <person name="Haas B."/>
            <person name="Abouelleil A."/>
            <person name="Alvarado L."/>
            <person name="Arachchi H.M."/>
            <person name="Berlin A."/>
            <person name="Brown A."/>
            <person name="Chapman S.B."/>
            <person name="Chen Z."/>
            <person name="Dunbar C."/>
            <person name="Freedman E."/>
            <person name="Gearin G."/>
            <person name="Goldberg J."/>
            <person name="Griggs A."/>
            <person name="Gujja S."/>
            <person name="Heiman D."/>
            <person name="Howarth C."/>
            <person name="Larson L."/>
            <person name="Lui A."/>
            <person name="MacDonald P.J.P."/>
            <person name="Montmayeur A."/>
            <person name="Murphy C."/>
            <person name="Neiman D."/>
            <person name="Pearson M."/>
            <person name="Priest M."/>
            <person name="Roberts A."/>
            <person name="Saif S."/>
            <person name="Shea T."/>
            <person name="Shenoy N."/>
            <person name="Sisk P."/>
            <person name="Stolte C."/>
            <person name="Sykes S."/>
            <person name="Wortman J."/>
            <person name="Nusbaum C."/>
            <person name="Birren B."/>
        </authorList>
    </citation>
    <scope>NUCLEOTIDE SEQUENCE [LARGE SCALE GENOMIC DNA]</scope>
    <source>
        <strain evidence="5">54008</strain>
    </source>
</reference>
<dbReference type="InterPro" id="IPR000719">
    <property type="entry name" value="Prot_kinase_dom"/>
</dbReference>
<reference evidence="5" key="2">
    <citation type="submission" date="2012-05" db="EMBL/GenBank/DDBJ databases">
        <title>The Genome Annotation of Fusarium oxysporum PHW808.</title>
        <authorList>
            <consortium name="The Broad Institute Genomics Platform"/>
            <person name="Ma L.-J."/>
            <person name="Corby-Kistler H."/>
            <person name="Broz K."/>
            <person name="Gale L.R."/>
            <person name="Jonkers W."/>
            <person name="O'Donnell K."/>
            <person name="Ploetz R."/>
            <person name="Steinberg C."/>
            <person name="Schwartz D.C."/>
            <person name="VanEtten H."/>
            <person name="Zhou S."/>
            <person name="Young S.K."/>
            <person name="Zeng Q."/>
            <person name="Gargeya S."/>
            <person name="Fitzgerald M."/>
            <person name="Abouelleil A."/>
            <person name="Alvarado L."/>
            <person name="Chapman S.B."/>
            <person name="Gainer-Dewar J."/>
            <person name="Goldberg J."/>
            <person name="Griggs A."/>
            <person name="Gujja S."/>
            <person name="Hansen M."/>
            <person name="Howarth C."/>
            <person name="Imamovic A."/>
            <person name="Ireland A."/>
            <person name="Larimer J."/>
            <person name="McCowan C."/>
            <person name="Murphy C."/>
            <person name="Pearson M."/>
            <person name="Poon T.W."/>
            <person name="Priest M."/>
            <person name="Roberts A."/>
            <person name="Saif S."/>
            <person name="Shea T."/>
            <person name="Sykes S."/>
            <person name="Wortman J."/>
            <person name="Nusbaum C."/>
            <person name="Birren B."/>
        </authorList>
    </citation>
    <scope>NUCLEOTIDE SEQUENCE</scope>
    <source>
        <strain evidence="5">54008</strain>
    </source>
</reference>
<evidence type="ECO:0000259" key="4">
    <source>
        <dbReference type="PROSITE" id="PS50011"/>
    </source>
</evidence>
<sequence>MLPVTPMGQLQLPELVRDTELRTRFETPYTIHEFLEGPYSLAPARREVWKRLKTIGQGGFSYVCLEECVQGHAEDTPQTRAVKVISSRQDADAMSYSRELEAVAKFSQKKFMTYFVKSFGWYRGPEDLFISLEYFPLGDLQSYMNQTPLLPEDDVRQIARQILYALSILHEEGFAHRDLKPANILIKSCPPSAWWIKLGDFGLSKRATVTQMPSIAGGTPGFMAPDIMEILLYRESGDRSHPPSIPHDKWVAADLWSLGETLVRMVLGKAAFRSHEHLMGFYLGRMPFPLCQSEGLGLSLDMLDFIQQAMTAKATDRITSHAGLSHPWVEVPGYLKTSSLVFPPQAPAKSLSNHSVSEREYRSWTTSEFTENTNPFMASSASTRAVGVSQNMTFQPPVKRKLLPSQRIVDGKSLSNAAPEAPVKVSPLVETQAERSVPNNIRTRVPITLTPDHSQSCMEDPPTAESVVDSNSVNVAEPVISGQYLPVEQTLLETGRVNLQPSPLQTVKTFKEKVCCVEFLPDSRRLLVASGKDIYYFDELNQPVETKRLDSSHGINYLAISPDSCYAAVATDHEELRVADLRTGLMSRTITTLKSGSQYLAFSRNSEIIVCGLNDKSLILVERETGQVIKKLKSFISGHKGPVTWSSFTREGRIVSLCSDGYLCEWDNRRDYKLGKRVLVGDTLVLASAESSNTIALAASENVHIWQTEPLLARSHQDITYRNGGVGSLNFLPCGTRLLLSREHGDFELWRLTAAPELIATLSGRGWNPTWTLCATSLASDTSHVAMAKRDGTVLTLDIQNAIRVDNIRMHTSLAVFTSISGDGTKVASICSKDSYKKHAAHDGTVIIWDLQTKSATHFLQIKTNGIQDAVFSPDSQRLAVISTDGSATIWAVRTGKLTNVVGRPFHSDYSLACAAISLDFCLLATVEYNEIHWGIRVWNIENGTTRCFLGWYEINKKSFAKSGTELRYAPKALRFLDDSSRLVAGNWHGIYICNIGQGSMQYHSSKTSKQAYQDPMGRLIRRKTRFTDPGLEKEKGIVQKPYHWNADLVVSPDSETAAFLSDNGTAYLYDLKTQQEPSVFRGWYGSGRVAISPDWQFLVTTSHENKVLIWNISSGDIIEILHTAKSPARAVMFSPDSRLIFILSEGQLLMYDTGSPQPPRVIPDLPSYVRSLSFSSKLGRVIVASASNGVQVWDYNTGSIIQTFKGYESGL</sequence>
<dbReference type="HOGENOM" id="CLU_269607_0_0_1"/>
<evidence type="ECO:0000313" key="5">
    <source>
        <dbReference type="EMBL" id="EXL68143.1"/>
    </source>
</evidence>
<proteinExistence type="predicted"/>
<feature type="repeat" description="WD" evidence="3">
    <location>
        <begin position="860"/>
        <end position="901"/>
    </location>
</feature>
<feature type="repeat" description="WD" evidence="3">
    <location>
        <begin position="1090"/>
        <end position="1121"/>
    </location>
</feature>
<keyword evidence="5" id="KW-0808">Transferase</keyword>
<dbReference type="AlphaFoldDB" id="X0GXM9"/>
<evidence type="ECO:0000256" key="3">
    <source>
        <dbReference type="PROSITE-ProRule" id="PRU00221"/>
    </source>
</evidence>
<feature type="domain" description="Protein kinase" evidence="4">
    <location>
        <begin position="49"/>
        <end position="329"/>
    </location>
</feature>
<dbReference type="SUPFAM" id="SSF82171">
    <property type="entry name" value="DPP6 N-terminal domain-like"/>
    <property type="match status" value="1"/>
</dbReference>
<dbReference type="OrthoDB" id="10252171at2759"/>
<dbReference type="Gene3D" id="1.10.510.10">
    <property type="entry name" value="Transferase(Phosphotransferase) domain 1"/>
    <property type="match status" value="1"/>
</dbReference>
<dbReference type="GO" id="GO:0005524">
    <property type="term" value="F:ATP binding"/>
    <property type="evidence" value="ECO:0007669"/>
    <property type="project" value="InterPro"/>
</dbReference>
<dbReference type="GO" id="GO:0004672">
    <property type="term" value="F:protein kinase activity"/>
    <property type="evidence" value="ECO:0007669"/>
    <property type="project" value="InterPro"/>
</dbReference>